<keyword evidence="12" id="KW-0460">Magnesium</keyword>
<dbReference type="SUPFAM" id="SSF52922">
    <property type="entry name" value="TK C-terminal domain-like"/>
    <property type="match status" value="1"/>
</dbReference>
<comment type="catalytic activity">
    <reaction evidence="14">
        <text>D-sedoheptulose 7-phosphate + D-glyceraldehyde 3-phosphate = aldehydo-D-ribose 5-phosphate + D-xylulose 5-phosphate</text>
        <dbReference type="Rhea" id="RHEA:10508"/>
        <dbReference type="ChEBI" id="CHEBI:57483"/>
        <dbReference type="ChEBI" id="CHEBI:57737"/>
        <dbReference type="ChEBI" id="CHEBI:58273"/>
        <dbReference type="ChEBI" id="CHEBI:59776"/>
        <dbReference type="EC" id="2.2.1.1"/>
    </reaction>
</comment>
<dbReference type="CDD" id="cd02012">
    <property type="entry name" value="TPP_TK"/>
    <property type="match status" value="1"/>
</dbReference>
<comment type="similarity">
    <text evidence="6">Belongs to the transketolase family.</text>
</comment>
<dbReference type="Pfam" id="PF00456">
    <property type="entry name" value="Transketolase_N"/>
    <property type="match status" value="1"/>
</dbReference>
<comment type="cofactor">
    <cofactor evidence="3">
        <name>Co(2+)</name>
        <dbReference type="ChEBI" id="CHEBI:48828"/>
    </cofactor>
</comment>
<dbReference type="SMART" id="SM00861">
    <property type="entry name" value="Transket_pyr"/>
    <property type="match status" value="1"/>
</dbReference>
<feature type="domain" description="Transketolase-like pyrimidine-binding" evidence="16">
    <location>
        <begin position="352"/>
        <end position="534"/>
    </location>
</feature>
<dbReference type="PANTHER" id="PTHR43522">
    <property type="entry name" value="TRANSKETOLASE"/>
    <property type="match status" value="1"/>
</dbReference>
<gene>
    <name evidence="17" type="ORF">BGX16_0328</name>
</gene>
<dbReference type="InterPro" id="IPR005475">
    <property type="entry name" value="Transketolase-like_Pyr-bd"/>
</dbReference>
<dbReference type="InterPro" id="IPR009014">
    <property type="entry name" value="Transketo_C/PFOR_II"/>
</dbReference>
<comment type="caution">
    <text evidence="17">The sequence shown here is derived from an EMBL/GenBank/DDBJ whole genome shotgun (WGS) entry which is preliminary data.</text>
</comment>
<dbReference type="InterPro" id="IPR049557">
    <property type="entry name" value="Transketolase_CS"/>
</dbReference>
<dbReference type="CDD" id="cd07033">
    <property type="entry name" value="TPP_PYR_DXS_TK_like"/>
    <property type="match status" value="1"/>
</dbReference>
<dbReference type="SUPFAM" id="SSF52518">
    <property type="entry name" value="Thiamin diphosphate-binding fold (THDP-binding)"/>
    <property type="match status" value="2"/>
</dbReference>
<dbReference type="PROSITE" id="PS00801">
    <property type="entry name" value="TRANSKETOLASE_1"/>
    <property type="match status" value="1"/>
</dbReference>
<keyword evidence="11" id="KW-0106">Calcium</keyword>
<reference evidence="17 18" key="1">
    <citation type="submission" date="2017-11" db="EMBL/GenBank/DDBJ databases">
        <title>Animal gut microbial communities from fecal samples from Wisconsin, USA.</title>
        <authorList>
            <person name="Neumann A."/>
        </authorList>
    </citation>
    <scope>NUCLEOTIDE SEQUENCE [LARGE SCALE GENOMIC DNA]</scope>
    <source>
        <strain evidence="17 18">UWS3</strain>
    </source>
</reference>
<accession>A0A2M9A451</accession>
<evidence type="ECO:0000313" key="18">
    <source>
        <dbReference type="Proteomes" id="UP000231134"/>
    </source>
</evidence>
<evidence type="ECO:0000256" key="15">
    <source>
        <dbReference type="SAM" id="Coils"/>
    </source>
</evidence>
<comment type="cofactor">
    <cofactor evidence="4">
        <name>Mg(2+)</name>
        <dbReference type="ChEBI" id="CHEBI:18420"/>
    </cofactor>
</comment>
<keyword evidence="18" id="KW-1185">Reference proteome</keyword>
<keyword evidence="10" id="KW-0479">Metal-binding</keyword>
<dbReference type="Gene3D" id="3.40.50.970">
    <property type="match status" value="2"/>
</dbReference>
<dbReference type="GO" id="GO:0004802">
    <property type="term" value="F:transketolase activity"/>
    <property type="evidence" value="ECO:0007669"/>
    <property type="project" value="UniProtKB-EC"/>
</dbReference>
<dbReference type="Proteomes" id="UP000231134">
    <property type="component" value="Unassembled WGS sequence"/>
</dbReference>
<dbReference type="EMBL" id="PGEX01000001">
    <property type="protein sequence ID" value="PJJ40407.1"/>
    <property type="molecule type" value="Genomic_DNA"/>
</dbReference>
<dbReference type="GO" id="GO:0005829">
    <property type="term" value="C:cytosol"/>
    <property type="evidence" value="ECO:0007669"/>
    <property type="project" value="TreeGrafter"/>
</dbReference>
<dbReference type="InterPro" id="IPR055152">
    <property type="entry name" value="Transketolase-like_C_2"/>
</dbReference>
<evidence type="ECO:0000313" key="17">
    <source>
        <dbReference type="EMBL" id="PJJ40407.1"/>
    </source>
</evidence>
<evidence type="ECO:0000256" key="8">
    <source>
        <dbReference type="ARBA" id="ARBA00013152"/>
    </source>
</evidence>
<dbReference type="Pfam" id="PF02779">
    <property type="entry name" value="Transket_pyr"/>
    <property type="match status" value="1"/>
</dbReference>
<comment type="cofactor">
    <cofactor evidence="1">
        <name>Ca(2+)</name>
        <dbReference type="ChEBI" id="CHEBI:29108"/>
    </cofactor>
</comment>
<comment type="cofactor">
    <cofactor evidence="5">
        <name>thiamine diphosphate</name>
        <dbReference type="ChEBI" id="CHEBI:58937"/>
    </cofactor>
</comment>
<dbReference type="PANTHER" id="PTHR43522:SF2">
    <property type="entry name" value="TRANSKETOLASE 1-RELATED"/>
    <property type="match status" value="1"/>
</dbReference>
<dbReference type="OrthoDB" id="8732661at2"/>
<protein>
    <recommendedName>
        <fullName evidence="8">transketolase</fullName>
        <ecNumber evidence="8">2.2.1.1</ecNumber>
    </recommendedName>
</protein>
<name>A0A2M9A451_9BACT</name>
<evidence type="ECO:0000256" key="13">
    <source>
        <dbReference type="ARBA" id="ARBA00023052"/>
    </source>
</evidence>
<proteinExistence type="inferred from homology"/>
<evidence type="ECO:0000256" key="1">
    <source>
        <dbReference type="ARBA" id="ARBA00001913"/>
    </source>
</evidence>
<keyword evidence="13" id="KW-0786">Thiamine pyrophosphate</keyword>
<evidence type="ECO:0000256" key="6">
    <source>
        <dbReference type="ARBA" id="ARBA00007131"/>
    </source>
</evidence>
<dbReference type="InterPro" id="IPR020826">
    <property type="entry name" value="Transketolase_BS"/>
</dbReference>
<evidence type="ECO:0000256" key="5">
    <source>
        <dbReference type="ARBA" id="ARBA00001964"/>
    </source>
</evidence>
<dbReference type="RefSeq" id="WP_100424496.1">
    <property type="nucleotide sequence ID" value="NZ_PGEX01000001.1"/>
</dbReference>
<dbReference type="InterPro" id="IPR033247">
    <property type="entry name" value="Transketolase_fam"/>
</dbReference>
<evidence type="ECO:0000256" key="14">
    <source>
        <dbReference type="ARBA" id="ARBA00049473"/>
    </source>
</evidence>
<evidence type="ECO:0000256" key="11">
    <source>
        <dbReference type="ARBA" id="ARBA00022837"/>
    </source>
</evidence>
<dbReference type="FunFam" id="3.40.50.970:FF:000045">
    <property type="entry name" value="Transketolase"/>
    <property type="match status" value="1"/>
</dbReference>
<evidence type="ECO:0000256" key="2">
    <source>
        <dbReference type="ARBA" id="ARBA00001936"/>
    </source>
</evidence>
<dbReference type="GO" id="GO:0006098">
    <property type="term" value="P:pentose-phosphate shunt"/>
    <property type="evidence" value="ECO:0007669"/>
    <property type="project" value="TreeGrafter"/>
</dbReference>
<comment type="cofactor">
    <cofactor evidence="2">
        <name>Mn(2+)</name>
        <dbReference type="ChEBI" id="CHEBI:29035"/>
    </cofactor>
</comment>
<keyword evidence="9" id="KW-0808">Transferase</keyword>
<dbReference type="PROSITE" id="PS00802">
    <property type="entry name" value="TRANSKETOLASE_2"/>
    <property type="match status" value="1"/>
</dbReference>
<dbReference type="InterPro" id="IPR029061">
    <property type="entry name" value="THDP-binding"/>
</dbReference>
<dbReference type="AlphaFoldDB" id="A0A2M9A451"/>
<dbReference type="EC" id="2.2.1.1" evidence="8"/>
<comment type="subunit">
    <text evidence="7">Homodimer.</text>
</comment>
<organism evidence="17 18">
    <name type="scientific">Hallerella succinigenes</name>
    <dbReference type="NCBI Taxonomy" id="1896222"/>
    <lineage>
        <taxon>Bacteria</taxon>
        <taxon>Pseudomonadati</taxon>
        <taxon>Fibrobacterota</taxon>
        <taxon>Fibrobacteria</taxon>
        <taxon>Fibrobacterales</taxon>
        <taxon>Fibrobacteraceae</taxon>
        <taxon>Hallerella</taxon>
    </lineage>
</organism>
<sequence length="694" mass="75251">MDNSIILKAADNVRILSASMVEKAKSGHPGGAMGAATAITLLFAEFLRFDPKNPQWEARDRFLMDPGHMSPLLYAELVLTGRLSLEDLKNFRQFGSITSGHPELSVEHGVENSSGPLGLGQGMAVGVAIAERYKVAHFGDILSHKTVVLVSDGGIQEEIAYGVGRVAGHLKLSNLIFFYDANGVQLSCETKDVMDQDFKKQYESWGFRVLEADGENVDELRTAFKAAYAETERPTIIIGHTTMAKGAVGAAGESFEGKVSTHGQPLSGAGASTEETVRRLGGNAENPFEVFPEVKKAFDERLKELEKIAAEWKAKKADWDAKNPEKAATIQSWLSGKNIQLNLKDLEQKEGVATRNSSGTVLSYLAKNYKNIICSSADLSNSDQTQKFLNETRIMTPGDFGGAFVQVGVAELTMGAIACGLALHGGLYPICATFFVFSDFMKPVIRMAALQGLPVKYVFTHDSFRVGEDGPTHQPIEHETQIRLLEDLMKEDGRSQMLVLRPADPAETSVAWEMAFENTDSPTALILTRQKVGSLPCPQGSSRYAEAAKCRKGAYVVSDNTPAGKNPDLTFVANGSDVYLEHEAAEVLRKEGKNVRVVSMISPKLFTLQDKAYRDSIIVPWTPVFALSSGLPVLFKDVVGGFGKVAGLERFGASAPASVLEKKFGYEPAAVVEQAKAYLAEFAQSVADFKKANG</sequence>
<evidence type="ECO:0000256" key="9">
    <source>
        <dbReference type="ARBA" id="ARBA00022679"/>
    </source>
</evidence>
<keyword evidence="15" id="KW-0175">Coiled coil</keyword>
<evidence type="ECO:0000259" key="16">
    <source>
        <dbReference type="SMART" id="SM00861"/>
    </source>
</evidence>
<evidence type="ECO:0000256" key="10">
    <source>
        <dbReference type="ARBA" id="ARBA00022723"/>
    </source>
</evidence>
<feature type="coiled-coil region" evidence="15">
    <location>
        <begin position="295"/>
        <end position="322"/>
    </location>
</feature>
<evidence type="ECO:0000256" key="3">
    <source>
        <dbReference type="ARBA" id="ARBA00001941"/>
    </source>
</evidence>
<evidence type="ECO:0000256" key="12">
    <source>
        <dbReference type="ARBA" id="ARBA00022842"/>
    </source>
</evidence>
<evidence type="ECO:0000256" key="4">
    <source>
        <dbReference type="ARBA" id="ARBA00001946"/>
    </source>
</evidence>
<dbReference type="Pfam" id="PF22613">
    <property type="entry name" value="Transketolase_C_1"/>
    <property type="match status" value="1"/>
</dbReference>
<dbReference type="Gene3D" id="3.40.50.920">
    <property type="match status" value="1"/>
</dbReference>
<dbReference type="GO" id="GO:0046872">
    <property type="term" value="F:metal ion binding"/>
    <property type="evidence" value="ECO:0007669"/>
    <property type="project" value="UniProtKB-KW"/>
</dbReference>
<dbReference type="InterPro" id="IPR005474">
    <property type="entry name" value="Transketolase_N"/>
</dbReference>
<evidence type="ECO:0000256" key="7">
    <source>
        <dbReference type="ARBA" id="ARBA00011738"/>
    </source>
</evidence>